<dbReference type="CDD" id="cd00190">
    <property type="entry name" value="Tryp_SPc"/>
    <property type="match status" value="1"/>
</dbReference>
<evidence type="ECO:0000256" key="4">
    <source>
        <dbReference type="ARBA" id="ARBA00022729"/>
    </source>
</evidence>
<keyword evidence="13" id="KW-0472">Membrane</keyword>
<evidence type="ECO:0000256" key="5">
    <source>
        <dbReference type="ARBA" id="ARBA00022757"/>
    </source>
</evidence>
<dbReference type="Pfam" id="PF00089">
    <property type="entry name" value="Trypsin"/>
    <property type="match status" value="1"/>
</dbReference>
<evidence type="ECO:0000256" key="9">
    <source>
        <dbReference type="ARBA" id="ARBA00023157"/>
    </source>
</evidence>
<evidence type="ECO:0000259" key="15">
    <source>
        <dbReference type="PROSITE" id="PS50240"/>
    </source>
</evidence>
<dbReference type="OrthoDB" id="7760253at2759"/>
<evidence type="ECO:0000256" key="2">
    <source>
        <dbReference type="ARBA" id="ARBA00022525"/>
    </source>
</evidence>
<dbReference type="FunFam" id="2.40.10.10:FF:000068">
    <property type="entry name" value="transmembrane protease serine 2"/>
    <property type="match status" value="1"/>
</dbReference>
<dbReference type="KEGG" id="aag:5567966"/>
<reference evidence="16" key="2">
    <citation type="journal article" date="2007" name="Science">
        <title>Genome sequence of Aedes aegypti, a major arbovirus vector.</title>
        <authorList>
            <person name="Nene V."/>
            <person name="Wortman J.R."/>
            <person name="Lawson D."/>
            <person name="Haas B."/>
            <person name="Kodira C."/>
            <person name="Tu Z.J."/>
            <person name="Loftus B."/>
            <person name="Xi Z."/>
            <person name="Megy K."/>
            <person name="Grabherr M."/>
            <person name="Ren Q."/>
            <person name="Zdobnov E.M."/>
            <person name="Lobo N.F."/>
            <person name="Campbell K.S."/>
            <person name="Brown S.E."/>
            <person name="Bonaldo M.F."/>
            <person name="Zhu J."/>
            <person name="Sinkins S.P."/>
            <person name="Hogenkamp D.G."/>
            <person name="Amedeo P."/>
            <person name="Arensburger P."/>
            <person name="Atkinson P.W."/>
            <person name="Bidwell S."/>
            <person name="Biedler J."/>
            <person name="Birney E."/>
            <person name="Bruggner R.V."/>
            <person name="Costas J."/>
            <person name="Coy M.R."/>
            <person name="Crabtree J."/>
            <person name="Crawford M."/>
            <person name="Debruyn B."/>
            <person name="Decaprio D."/>
            <person name="Eiglmeier K."/>
            <person name="Eisenstadt E."/>
            <person name="El-Dorry H."/>
            <person name="Gelbart W.M."/>
            <person name="Gomes S.L."/>
            <person name="Hammond M."/>
            <person name="Hannick L.I."/>
            <person name="Hogan J.R."/>
            <person name="Holmes M.H."/>
            <person name="Jaffe D."/>
            <person name="Johnston J.S."/>
            <person name="Kennedy R.C."/>
            <person name="Koo H."/>
            <person name="Kravitz S."/>
            <person name="Kriventseva E.V."/>
            <person name="Kulp D."/>
            <person name="Labutti K."/>
            <person name="Lee E."/>
            <person name="Li S."/>
            <person name="Lovin D.D."/>
            <person name="Mao C."/>
            <person name="Mauceli E."/>
            <person name="Menck C.F."/>
            <person name="Miller J.R."/>
            <person name="Montgomery P."/>
            <person name="Mori A."/>
            <person name="Nascimento A.L."/>
            <person name="Naveira H.F."/>
            <person name="Nusbaum C."/>
            <person name="O'leary S."/>
            <person name="Orvis J."/>
            <person name="Pertea M."/>
            <person name="Quesneville H."/>
            <person name="Reidenbach K.R."/>
            <person name="Rogers Y.H."/>
            <person name="Roth C.W."/>
            <person name="Schneider J.R."/>
            <person name="Schatz M."/>
            <person name="Shumway M."/>
            <person name="Stanke M."/>
            <person name="Stinson E.O."/>
            <person name="Tubio J.M."/>
            <person name="Vanzee J.P."/>
            <person name="Verjovski-Almeida S."/>
            <person name="Werner D."/>
            <person name="White O."/>
            <person name="Wyder S."/>
            <person name="Zeng Q."/>
            <person name="Zhao Q."/>
            <person name="Zhao Y."/>
            <person name="Hill C.A."/>
            <person name="Raikhel A.S."/>
            <person name="Soares M.B."/>
            <person name="Knudson D.L."/>
            <person name="Lee N.H."/>
            <person name="Galagan J."/>
            <person name="Salzberg S.L."/>
            <person name="Paulsen I.T."/>
            <person name="Dimopoulos G."/>
            <person name="Collins F.H."/>
            <person name="Birren B."/>
            <person name="Fraser-Liggett C.M."/>
            <person name="Severson D.W."/>
        </authorList>
    </citation>
    <scope>NUCLEOTIDE SEQUENCE [LARGE SCALE GENOMIC DNA]</scope>
    <source>
        <strain evidence="16">Liverpool</strain>
    </source>
</reference>
<dbReference type="InterPro" id="IPR009003">
    <property type="entry name" value="Peptidase_S1_PA"/>
</dbReference>
<dbReference type="Gene3D" id="2.40.10.10">
    <property type="entry name" value="Trypsin-like serine proteases"/>
    <property type="match status" value="1"/>
</dbReference>
<dbReference type="SUPFAM" id="SSF50494">
    <property type="entry name" value="Trypsin-like serine proteases"/>
    <property type="match status" value="1"/>
</dbReference>
<organism evidence="16 17">
    <name type="scientific">Aedes aegypti</name>
    <name type="common">Yellowfever mosquito</name>
    <name type="synonym">Culex aegypti</name>
    <dbReference type="NCBI Taxonomy" id="7159"/>
    <lineage>
        <taxon>Eukaryota</taxon>
        <taxon>Metazoa</taxon>
        <taxon>Ecdysozoa</taxon>
        <taxon>Arthropoda</taxon>
        <taxon>Hexapoda</taxon>
        <taxon>Insecta</taxon>
        <taxon>Pterygota</taxon>
        <taxon>Neoptera</taxon>
        <taxon>Endopterygota</taxon>
        <taxon>Diptera</taxon>
        <taxon>Nematocera</taxon>
        <taxon>Culicoidea</taxon>
        <taxon>Culicidae</taxon>
        <taxon>Culicinae</taxon>
        <taxon>Aedini</taxon>
        <taxon>Aedes</taxon>
        <taxon>Stegomyia</taxon>
    </lineage>
</organism>
<evidence type="ECO:0000313" key="17">
    <source>
        <dbReference type="Proteomes" id="UP000682892"/>
    </source>
</evidence>
<evidence type="ECO:0000256" key="13">
    <source>
        <dbReference type="SAM" id="Phobius"/>
    </source>
</evidence>
<evidence type="ECO:0000256" key="10">
    <source>
        <dbReference type="ARBA" id="ARBA00024195"/>
    </source>
</evidence>
<comment type="subcellular location">
    <subcellularLocation>
        <location evidence="1">Secreted</location>
    </subcellularLocation>
</comment>
<dbReference type="InterPro" id="IPR043504">
    <property type="entry name" value="Peptidase_S1_PA_chymotrypsin"/>
</dbReference>
<keyword evidence="8" id="KW-0865">Zymogen</keyword>
<dbReference type="InterPro" id="IPR001314">
    <property type="entry name" value="Peptidase_S1A"/>
</dbReference>
<dbReference type="GO" id="GO:0004252">
    <property type="term" value="F:serine-type endopeptidase activity"/>
    <property type="evidence" value="ECO:0007669"/>
    <property type="project" value="UniProtKB-EC"/>
</dbReference>
<feature type="domain" description="Peptidase S1" evidence="15">
    <location>
        <begin position="27"/>
        <end position="251"/>
    </location>
</feature>
<proteinExistence type="inferred from homology"/>
<dbReference type="OMA" id="DRDNCAQ"/>
<dbReference type="EMBL" id="CH477389">
    <property type="protein sequence ID" value="EAT42003.1"/>
    <property type="molecule type" value="Genomic_DNA"/>
</dbReference>
<evidence type="ECO:0000313" key="16">
    <source>
        <dbReference type="EMBL" id="EAT42003.1"/>
    </source>
</evidence>
<evidence type="ECO:0000256" key="7">
    <source>
        <dbReference type="ARBA" id="ARBA00022825"/>
    </source>
</evidence>
<keyword evidence="3" id="KW-0645">Protease</keyword>
<evidence type="ECO:0000256" key="6">
    <source>
        <dbReference type="ARBA" id="ARBA00022801"/>
    </source>
</evidence>
<evidence type="ECO:0000256" key="11">
    <source>
        <dbReference type="ARBA" id="ARBA00036320"/>
    </source>
</evidence>
<comment type="catalytic activity">
    <reaction evidence="11">
        <text>Preferential cleavage: Arg-|-Xaa, Lys-|-Xaa.</text>
        <dbReference type="EC" id="3.4.21.4"/>
    </reaction>
</comment>
<protein>
    <recommendedName>
        <fullName evidence="12">trypsin</fullName>
        <ecNumber evidence="12">3.4.21.4</ecNumber>
    </recommendedName>
</protein>
<feature type="chain" id="PRO_5036452820" description="trypsin" evidence="14">
    <location>
        <begin position="27"/>
        <end position="252"/>
    </location>
</feature>
<dbReference type="InterPro" id="IPR001254">
    <property type="entry name" value="Trypsin_dom"/>
</dbReference>
<keyword evidence="13" id="KW-1133">Transmembrane helix</keyword>
<dbReference type="GO" id="GO:0006508">
    <property type="term" value="P:proteolysis"/>
    <property type="evidence" value="ECO:0007669"/>
    <property type="project" value="UniProtKB-KW"/>
</dbReference>
<dbReference type="EC" id="3.4.21.4" evidence="12"/>
<keyword evidence="2" id="KW-0964">Secreted</keyword>
<dbReference type="SMART" id="SM00020">
    <property type="entry name" value="Tryp_SPc"/>
    <property type="match status" value="1"/>
</dbReference>
<name>A0A1S4FDG6_AEDAE</name>
<gene>
    <name evidence="16" type="ORF">AaeL_AAEL006403</name>
</gene>
<keyword evidence="4 14" id="KW-0732">Signal</keyword>
<dbReference type="InterPro" id="IPR050430">
    <property type="entry name" value="Peptidase_S1"/>
</dbReference>
<dbReference type="Proteomes" id="UP000682892">
    <property type="component" value="Chromosome 2"/>
</dbReference>
<evidence type="ECO:0000256" key="12">
    <source>
        <dbReference type="ARBA" id="ARBA00038868"/>
    </source>
</evidence>
<dbReference type="PRINTS" id="PR00722">
    <property type="entry name" value="CHYMOTRYPSIN"/>
</dbReference>
<keyword evidence="7" id="KW-0720">Serine protease</keyword>
<dbReference type="PANTHER" id="PTHR24276">
    <property type="entry name" value="POLYSERASE-RELATED"/>
    <property type="match status" value="1"/>
</dbReference>
<feature type="transmembrane region" description="Helical" evidence="13">
    <location>
        <begin position="49"/>
        <end position="71"/>
    </location>
</feature>
<comment type="similarity">
    <text evidence="10">Belongs to the peptidase S1 family. CLIP subfamily.</text>
</comment>
<dbReference type="PROSITE" id="PS50240">
    <property type="entry name" value="TRYPSIN_DOM"/>
    <property type="match status" value="1"/>
</dbReference>
<reference evidence="16" key="1">
    <citation type="submission" date="2005-10" db="EMBL/GenBank/DDBJ databases">
        <authorList>
            <person name="Loftus B.J."/>
            <person name="Nene V.M."/>
            <person name="Hannick L.I."/>
            <person name="Bidwell S."/>
            <person name="Haas B."/>
            <person name="Amedeo P."/>
            <person name="Orvis J."/>
            <person name="Wortman J.R."/>
            <person name="White O.R."/>
            <person name="Salzberg S."/>
            <person name="Shumway M."/>
            <person name="Koo H."/>
            <person name="Zhao Y."/>
            <person name="Holmes M."/>
            <person name="Miller J."/>
            <person name="Schatz M."/>
            <person name="Pop M."/>
            <person name="Pai G."/>
            <person name="Utterback T."/>
            <person name="Rogers Y.-H."/>
            <person name="Kravitz S."/>
            <person name="Fraser C.M."/>
        </authorList>
    </citation>
    <scope>NUCLEOTIDE SEQUENCE</scope>
    <source>
        <strain evidence="16">Liverpool</strain>
    </source>
</reference>
<dbReference type="AlphaFoldDB" id="A0A1S4FDG6"/>
<evidence type="ECO:0000256" key="8">
    <source>
        <dbReference type="ARBA" id="ARBA00023145"/>
    </source>
</evidence>
<evidence type="ECO:0000256" key="14">
    <source>
        <dbReference type="SAM" id="SignalP"/>
    </source>
</evidence>
<dbReference type="PANTHER" id="PTHR24276:SF97">
    <property type="entry name" value="GH13245P2-RELATED"/>
    <property type="match status" value="1"/>
</dbReference>
<dbReference type="HOGENOM" id="CLU_006842_7_0_1"/>
<sequence length="252" mass="27253">MLRKVPFLLLVVIFHLLLGIIPPSAGIVGGYPEEIETTPWMVSISVQNVGLICGGVIVSPRVILTAAYCVYRQRPMDLIIRVGSKFTDRDGYTLYPENVITHSAFNATNKENNLALLTLSTVLRESHSVFPIRIKEATDFLPLGTQCIISGYGSTDPLNPQSFSGLRSAMVRTMDRDNCAQRLYPWTVTYSMLCASGNGEDGCAGDAGGPLICGGKLTAIISWGKGCGREGGIGVYADLTSARRWLTDYGVP</sequence>
<dbReference type="GO" id="GO:0007586">
    <property type="term" value="P:digestion"/>
    <property type="evidence" value="ECO:0007669"/>
    <property type="project" value="UniProtKB-KW"/>
</dbReference>
<evidence type="ECO:0000256" key="3">
    <source>
        <dbReference type="ARBA" id="ARBA00022670"/>
    </source>
</evidence>
<keyword evidence="9" id="KW-1015">Disulfide bond</keyword>
<dbReference type="GO" id="GO:0005576">
    <property type="term" value="C:extracellular region"/>
    <property type="evidence" value="ECO:0007669"/>
    <property type="project" value="UniProtKB-SubCell"/>
</dbReference>
<keyword evidence="5" id="KW-0222">Digestion</keyword>
<keyword evidence="13" id="KW-0812">Transmembrane</keyword>
<evidence type="ECO:0000256" key="1">
    <source>
        <dbReference type="ARBA" id="ARBA00004613"/>
    </source>
</evidence>
<keyword evidence="6" id="KW-0378">Hydrolase</keyword>
<reference evidence="16" key="3">
    <citation type="submission" date="2012-09" db="EMBL/GenBank/DDBJ databases">
        <authorList>
            <consortium name="VectorBase"/>
        </authorList>
    </citation>
    <scope>NUCLEOTIDE SEQUENCE</scope>
    <source>
        <strain evidence="16">Liverpool</strain>
    </source>
</reference>
<feature type="signal peptide" evidence="14">
    <location>
        <begin position="1"/>
        <end position="26"/>
    </location>
</feature>
<accession>A0A1S4FDG6</accession>